<gene>
    <name evidence="20" type="ORF">HOLleu_12647</name>
</gene>
<dbReference type="InterPro" id="IPR015424">
    <property type="entry name" value="PyrdxlP-dep_Trfase"/>
</dbReference>
<evidence type="ECO:0000256" key="4">
    <source>
        <dbReference type="ARBA" id="ARBA00022490"/>
    </source>
</evidence>
<dbReference type="OrthoDB" id="1732682at2759"/>
<comment type="pathway">
    <text evidence="10">Amino-acid degradation; L-alanine degradation via transaminase pathway; pyruvate from L-alanine: step 1/1.</text>
</comment>
<evidence type="ECO:0000256" key="14">
    <source>
        <dbReference type="ARBA" id="ARBA00059280"/>
    </source>
</evidence>
<evidence type="ECO:0000256" key="6">
    <source>
        <dbReference type="ARBA" id="ARBA00022576"/>
    </source>
</evidence>
<dbReference type="InterPro" id="IPR004839">
    <property type="entry name" value="Aminotransferase_I/II_large"/>
</dbReference>
<comment type="function">
    <text evidence="14">Catalyzes the reversible transamination between alanine and 2-oxoglutarate to form pyruvate and glutamate. Participates in cellular nitrogen metabolism and also in liver gluconeogenesis starting with precursors transported from skeletal muscles.</text>
</comment>
<evidence type="ECO:0000256" key="11">
    <source>
        <dbReference type="ARBA" id="ARBA00025785"/>
    </source>
</evidence>
<reference evidence="20" key="1">
    <citation type="submission" date="2021-10" db="EMBL/GenBank/DDBJ databases">
        <title>Tropical sea cucumber genome reveals ecological adaptation and Cuvierian tubules defense mechanism.</title>
        <authorList>
            <person name="Chen T."/>
        </authorList>
    </citation>
    <scope>NUCLEOTIDE SEQUENCE</scope>
    <source>
        <strain evidence="20">Nanhai2018</strain>
        <tissue evidence="20">Muscle</tissue>
    </source>
</reference>
<dbReference type="GO" id="GO:0005737">
    <property type="term" value="C:cytoplasm"/>
    <property type="evidence" value="ECO:0007669"/>
    <property type="project" value="UniProtKB-SubCell"/>
</dbReference>
<comment type="caution">
    <text evidence="20">The sequence shown here is derived from an EMBL/GenBank/DDBJ whole genome shotgun (WGS) entry which is preliminary data.</text>
</comment>
<comment type="subunit">
    <text evidence="3">Homodimer.</text>
</comment>
<evidence type="ECO:0000313" key="21">
    <source>
        <dbReference type="Proteomes" id="UP001152320"/>
    </source>
</evidence>
<proteinExistence type="inferred from homology"/>
<keyword evidence="7" id="KW-0808">Transferase</keyword>
<keyword evidence="21" id="KW-1185">Reference proteome</keyword>
<evidence type="ECO:0000256" key="1">
    <source>
        <dbReference type="ARBA" id="ARBA00001933"/>
    </source>
</evidence>
<evidence type="ECO:0000256" key="18">
    <source>
        <dbReference type="ARBA" id="ARBA00082842"/>
    </source>
</evidence>
<dbReference type="Proteomes" id="UP001152320">
    <property type="component" value="Chromosome 5"/>
</dbReference>
<keyword evidence="9" id="KW-0007">Acetylation</keyword>
<dbReference type="EC" id="2.6.1.2" evidence="12"/>
<dbReference type="EMBL" id="JAIZAY010000005">
    <property type="protein sequence ID" value="KAJ8041744.1"/>
    <property type="molecule type" value="Genomic_DNA"/>
</dbReference>
<dbReference type="FunFam" id="3.90.1150.10:FF:000151">
    <property type="entry name" value="Alanine aminotransferase 2"/>
    <property type="match status" value="1"/>
</dbReference>
<comment type="cofactor">
    <cofactor evidence="1">
        <name>pyridoxal 5'-phosphate</name>
        <dbReference type="ChEBI" id="CHEBI:597326"/>
    </cofactor>
</comment>
<dbReference type="GO" id="GO:0004021">
    <property type="term" value="F:L-alanine:2-oxoglutarate aminotransferase activity"/>
    <property type="evidence" value="ECO:0007669"/>
    <property type="project" value="UniProtKB-EC"/>
</dbReference>
<keyword evidence="4" id="KW-0963">Cytoplasm</keyword>
<dbReference type="AlphaFoldDB" id="A0A9Q1HD38"/>
<dbReference type="Gene3D" id="3.40.640.10">
    <property type="entry name" value="Type I PLP-dependent aspartate aminotransferase-like (Major domain)"/>
    <property type="match status" value="1"/>
</dbReference>
<evidence type="ECO:0000256" key="5">
    <source>
        <dbReference type="ARBA" id="ARBA00022553"/>
    </source>
</evidence>
<dbReference type="PANTHER" id="PTHR11751">
    <property type="entry name" value="ALANINE AMINOTRANSFERASE"/>
    <property type="match status" value="1"/>
</dbReference>
<comment type="subcellular location">
    <subcellularLocation>
        <location evidence="2">Cytoplasm</location>
    </subcellularLocation>
</comment>
<dbReference type="GO" id="GO:0030170">
    <property type="term" value="F:pyridoxal phosphate binding"/>
    <property type="evidence" value="ECO:0007669"/>
    <property type="project" value="InterPro"/>
</dbReference>
<evidence type="ECO:0000256" key="17">
    <source>
        <dbReference type="ARBA" id="ARBA00080231"/>
    </source>
</evidence>
<dbReference type="Gene3D" id="3.90.1150.10">
    <property type="entry name" value="Aspartate Aminotransferase, domain 1"/>
    <property type="match status" value="1"/>
</dbReference>
<dbReference type="SUPFAM" id="SSF53383">
    <property type="entry name" value="PLP-dependent transferases"/>
    <property type="match status" value="1"/>
</dbReference>
<evidence type="ECO:0000313" key="20">
    <source>
        <dbReference type="EMBL" id="KAJ8041744.1"/>
    </source>
</evidence>
<dbReference type="InterPro" id="IPR015422">
    <property type="entry name" value="PyrdxlP-dep_Trfase_small"/>
</dbReference>
<dbReference type="Pfam" id="PF00155">
    <property type="entry name" value="Aminotran_1_2"/>
    <property type="match status" value="1"/>
</dbReference>
<sequence length="549" mass="60749">MFASHVRGRVTLGVNFSRSLPPFSNTTKCTARASLNQQQNRHIVVASGASCTHPSSRKWRNGIIMAQPRRKKTLTVENMNPHVRTMEYAVRGPIVQRATELEHELSKGAQKPFPDIIKCNIGDAHAMGQRPLTFLRQVIALCTYPKLLDDPSFPEDAKNRARRILEGCGGHSIGSYSESVGVHVIREDVAEYIKRRDGGIPCDPNSIMLSAGASEAIRAVVKLLVCGEGKGRSGIMIPIPQYPLYSATLAEFDAVQVNYYLNESSDWSLDVQELQRSIDDARKHCNPRAICVINPGNPTGQVLSRENIEEIIKFAHKENLFICADEVYQDNVYAKGAKFHSFKKVLTEMGEEYADQELASFHSTSKGFMGECGMRGGYCELVNMDPGIKAQLFKLVSAKLCPTVTGQAVMDVVVNPPKDGEPSYEKFMEEKSFVLSTLAEKAKLVADGFNSVEGVTCNAVMGAMYSFPQIHLPKKAIEAAKKENMAPDAFYATHFLEEAGVCVVPGSGFGQVEGTFHFRMTILPPVDKIKDVMDRFKKFHTSFMSKYAD</sequence>
<organism evidence="20 21">
    <name type="scientific">Holothuria leucospilota</name>
    <name type="common">Black long sea cucumber</name>
    <name type="synonym">Mertensiothuria leucospilota</name>
    <dbReference type="NCBI Taxonomy" id="206669"/>
    <lineage>
        <taxon>Eukaryota</taxon>
        <taxon>Metazoa</taxon>
        <taxon>Echinodermata</taxon>
        <taxon>Eleutherozoa</taxon>
        <taxon>Echinozoa</taxon>
        <taxon>Holothuroidea</taxon>
        <taxon>Aspidochirotacea</taxon>
        <taxon>Aspidochirotida</taxon>
        <taxon>Holothuriidae</taxon>
        <taxon>Holothuria</taxon>
    </lineage>
</organism>
<dbReference type="Gene3D" id="1.10.287.1970">
    <property type="match status" value="1"/>
</dbReference>
<evidence type="ECO:0000256" key="3">
    <source>
        <dbReference type="ARBA" id="ARBA00011738"/>
    </source>
</evidence>
<keyword evidence="8" id="KW-0663">Pyridoxal phosphate</keyword>
<dbReference type="FunFam" id="3.40.640.10:FF:000236">
    <property type="entry name" value="Alanine aminotransferase 2"/>
    <property type="match status" value="1"/>
</dbReference>
<dbReference type="InterPro" id="IPR045088">
    <property type="entry name" value="ALAT1/2-like"/>
</dbReference>
<dbReference type="CDD" id="cd00609">
    <property type="entry name" value="AAT_like"/>
    <property type="match status" value="1"/>
</dbReference>
<protein>
    <recommendedName>
        <fullName evidence="15">Alanine aminotransferase 1</fullName>
        <ecNumber evidence="12">2.6.1.2</ecNumber>
    </recommendedName>
    <alternativeName>
        <fullName evidence="17">Glutamate pyruvate transaminase 1</fullName>
    </alternativeName>
    <alternativeName>
        <fullName evidence="16">Glutamic--alanine transaminase 1</fullName>
    </alternativeName>
    <alternativeName>
        <fullName evidence="18">Glutamic--pyruvic transaminase 1</fullName>
    </alternativeName>
</protein>
<accession>A0A9Q1HD38</accession>
<evidence type="ECO:0000256" key="2">
    <source>
        <dbReference type="ARBA" id="ARBA00004496"/>
    </source>
</evidence>
<comment type="catalytic activity">
    <reaction evidence="13">
        <text>L-alanine + 2-oxoglutarate = pyruvate + L-glutamate</text>
        <dbReference type="Rhea" id="RHEA:19453"/>
        <dbReference type="ChEBI" id="CHEBI:15361"/>
        <dbReference type="ChEBI" id="CHEBI:16810"/>
        <dbReference type="ChEBI" id="CHEBI:29985"/>
        <dbReference type="ChEBI" id="CHEBI:57972"/>
        <dbReference type="EC" id="2.6.1.2"/>
    </reaction>
</comment>
<dbReference type="InterPro" id="IPR015421">
    <property type="entry name" value="PyrdxlP-dep_Trfase_major"/>
</dbReference>
<evidence type="ECO:0000256" key="13">
    <source>
        <dbReference type="ARBA" id="ARBA00047412"/>
    </source>
</evidence>
<evidence type="ECO:0000256" key="12">
    <source>
        <dbReference type="ARBA" id="ARBA00026106"/>
    </source>
</evidence>
<evidence type="ECO:0000256" key="15">
    <source>
        <dbReference type="ARBA" id="ARBA00074120"/>
    </source>
</evidence>
<keyword evidence="6 20" id="KW-0032">Aminotransferase</keyword>
<evidence type="ECO:0000256" key="7">
    <source>
        <dbReference type="ARBA" id="ARBA00022679"/>
    </source>
</evidence>
<dbReference type="FunFam" id="1.10.287.1970:FF:000001">
    <property type="entry name" value="Alanine aminotransferase 2"/>
    <property type="match status" value="1"/>
</dbReference>
<evidence type="ECO:0000256" key="8">
    <source>
        <dbReference type="ARBA" id="ARBA00022898"/>
    </source>
</evidence>
<feature type="domain" description="Aminotransferase class I/classII large" evidence="19">
    <location>
        <begin position="170"/>
        <end position="529"/>
    </location>
</feature>
<evidence type="ECO:0000256" key="9">
    <source>
        <dbReference type="ARBA" id="ARBA00022990"/>
    </source>
</evidence>
<evidence type="ECO:0000259" key="19">
    <source>
        <dbReference type="Pfam" id="PF00155"/>
    </source>
</evidence>
<keyword evidence="5" id="KW-0597">Phosphoprotein</keyword>
<comment type="similarity">
    <text evidence="11">Belongs to the class-I pyridoxal-phosphate-dependent aminotransferase family. Alanine aminotransferase subfamily.</text>
</comment>
<evidence type="ECO:0000256" key="10">
    <source>
        <dbReference type="ARBA" id="ARBA00025708"/>
    </source>
</evidence>
<evidence type="ECO:0000256" key="16">
    <source>
        <dbReference type="ARBA" id="ARBA00076222"/>
    </source>
</evidence>
<name>A0A9Q1HD38_HOLLE</name>
<dbReference type="PANTHER" id="PTHR11751:SF29">
    <property type="entry name" value="ALANINE TRANSAMINASE"/>
    <property type="match status" value="1"/>
</dbReference>